<keyword evidence="3" id="KW-0520">NAD</keyword>
<evidence type="ECO:0000256" key="1">
    <source>
        <dbReference type="ARBA" id="ARBA00005854"/>
    </source>
</evidence>
<evidence type="ECO:0000256" key="2">
    <source>
        <dbReference type="ARBA" id="ARBA00023002"/>
    </source>
</evidence>
<organism evidence="5 6">
    <name type="scientific">Paraburkholderia pallida</name>
    <dbReference type="NCBI Taxonomy" id="2547399"/>
    <lineage>
        <taxon>Bacteria</taxon>
        <taxon>Pseudomonadati</taxon>
        <taxon>Pseudomonadota</taxon>
        <taxon>Betaproteobacteria</taxon>
        <taxon>Burkholderiales</taxon>
        <taxon>Burkholderiaceae</taxon>
        <taxon>Paraburkholderia</taxon>
    </lineage>
</organism>
<keyword evidence="2" id="KW-0560">Oxidoreductase</keyword>
<protein>
    <submittedName>
        <fullName evidence="5">Glyoxylate/hydroxypyruvate reductase A</fullName>
    </submittedName>
</protein>
<dbReference type="EMBL" id="CP038151">
    <property type="protein sequence ID" value="QBR03409.1"/>
    <property type="molecule type" value="Genomic_DNA"/>
</dbReference>
<dbReference type="PANTHER" id="PTHR43333:SF1">
    <property type="entry name" value="D-ISOMER SPECIFIC 2-HYDROXYACID DEHYDROGENASE NAD-BINDING DOMAIN-CONTAINING PROTEIN"/>
    <property type="match status" value="1"/>
</dbReference>
<dbReference type="Pfam" id="PF02826">
    <property type="entry name" value="2-Hacid_dh_C"/>
    <property type="match status" value="1"/>
</dbReference>
<dbReference type="SUPFAM" id="SSF52283">
    <property type="entry name" value="Formate/glycerate dehydrogenase catalytic domain-like"/>
    <property type="match status" value="1"/>
</dbReference>
<reference evidence="5 6" key="1">
    <citation type="submission" date="2019-03" db="EMBL/GenBank/DDBJ databases">
        <title>Paraburkholderia sp. 7MH5, isolated from subtropical forest soil.</title>
        <authorList>
            <person name="Gao Z.-H."/>
            <person name="Qiu L.-H."/>
        </authorList>
    </citation>
    <scope>NUCLEOTIDE SEQUENCE [LARGE SCALE GENOMIC DNA]</scope>
    <source>
        <strain evidence="5 6">7MH5</strain>
    </source>
</reference>
<sequence length="309" mass="32891">MGILVLTDPLPSEIYAAALREIAGDVPVWTASDQPDPDRVEAILAWKLGAGVLSRYPNLRVLASIGAGADGLLGIPDLPADVVITRAVDPGQAIEIAQYVVASVLYFTRDLATYVRQQAVAAFRRLPVRSAERCRVGVLGMGNVGQAIARAFLPLGYPVSGWNRSPRAVSGVNVVSGAQALPEFMASVDILVCALPLTPSTRGILDRRNLGALPKGAIVLNVGRGQHLVEDDLRALLDEGHLGGAVLDVFSEEPPAPESWFWKHEKVLATPHIASTSSLPLVAGQCLDALHRTRQGLTQPNAVDRELGY</sequence>
<dbReference type="CDD" id="cd12164">
    <property type="entry name" value="GDH_like_2"/>
    <property type="match status" value="1"/>
</dbReference>
<name>A0A4P7D417_9BURK</name>
<dbReference type="InterPro" id="IPR006140">
    <property type="entry name" value="D-isomer_DH_NAD-bd"/>
</dbReference>
<dbReference type="KEGG" id="ppai:E1956_40485"/>
<feature type="domain" description="D-isomer specific 2-hydroxyacid dehydrogenase NAD-binding" evidence="4">
    <location>
        <begin position="102"/>
        <end position="274"/>
    </location>
</feature>
<dbReference type="GO" id="GO:0016616">
    <property type="term" value="F:oxidoreductase activity, acting on the CH-OH group of donors, NAD or NADP as acceptor"/>
    <property type="evidence" value="ECO:0007669"/>
    <property type="project" value="UniProtKB-ARBA"/>
</dbReference>
<dbReference type="GO" id="GO:0051287">
    <property type="term" value="F:NAD binding"/>
    <property type="evidence" value="ECO:0007669"/>
    <property type="project" value="InterPro"/>
</dbReference>
<comment type="similarity">
    <text evidence="1">Belongs to the D-isomer specific 2-hydroxyacid dehydrogenase family.</text>
</comment>
<dbReference type="Proteomes" id="UP000295727">
    <property type="component" value="Chromosome 4"/>
</dbReference>
<proteinExistence type="inferred from homology"/>
<dbReference type="Gene3D" id="3.40.50.720">
    <property type="entry name" value="NAD(P)-binding Rossmann-like Domain"/>
    <property type="match status" value="2"/>
</dbReference>
<evidence type="ECO:0000313" key="6">
    <source>
        <dbReference type="Proteomes" id="UP000295727"/>
    </source>
</evidence>
<evidence type="ECO:0000256" key="3">
    <source>
        <dbReference type="ARBA" id="ARBA00023027"/>
    </source>
</evidence>
<dbReference type="AlphaFoldDB" id="A0A4P7D417"/>
<evidence type="ECO:0000313" key="5">
    <source>
        <dbReference type="EMBL" id="QBR03409.1"/>
    </source>
</evidence>
<dbReference type="PROSITE" id="PS00671">
    <property type="entry name" value="D_2_HYDROXYACID_DH_3"/>
    <property type="match status" value="1"/>
</dbReference>
<keyword evidence="6" id="KW-1185">Reference proteome</keyword>
<dbReference type="InterPro" id="IPR029752">
    <property type="entry name" value="D-isomer_DH_CS1"/>
</dbReference>
<dbReference type="OrthoDB" id="9787219at2"/>
<accession>A0A4P7D417</accession>
<gene>
    <name evidence="5" type="ORF">E1956_40485</name>
</gene>
<keyword evidence="5" id="KW-0670">Pyruvate</keyword>
<dbReference type="PROSITE" id="PS00065">
    <property type="entry name" value="D_2_HYDROXYACID_DH_1"/>
    <property type="match status" value="1"/>
</dbReference>
<dbReference type="InterPro" id="IPR036291">
    <property type="entry name" value="NAD(P)-bd_dom_sf"/>
</dbReference>
<evidence type="ECO:0000259" key="4">
    <source>
        <dbReference type="Pfam" id="PF02826"/>
    </source>
</evidence>
<dbReference type="InterPro" id="IPR029753">
    <property type="entry name" value="D-isomer_DH_CS"/>
</dbReference>
<dbReference type="RefSeq" id="WP_134758902.1">
    <property type="nucleotide sequence ID" value="NZ_CP038151.1"/>
</dbReference>
<dbReference type="SUPFAM" id="SSF51735">
    <property type="entry name" value="NAD(P)-binding Rossmann-fold domains"/>
    <property type="match status" value="1"/>
</dbReference>
<dbReference type="PANTHER" id="PTHR43333">
    <property type="entry name" value="2-HACID_DH_C DOMAIN-CONTAINING PROTEIN"/>
    <property type="match status" value="1"/>
</dbReference>